<dbReference type="PANTHER" id="PTHR45639">
    <property type="entry name" value="HSC70CB, ISOFORM G-RELATED"/>
    <property type="match status" value="1"/>
</dbReference>
<organism evidence="6 7">
    <name type="scientific">Tetraparma gracilis</name>
    <dbReference type="NCBI Taxonomy" id="2962635"/>
    <lineage>
        <taxon>Eukaryota</taxon>
        <taxon>Sar</taxon>
        <taxon>Stramenopiles</taxon>
        <taxon>Ochrophyta</taxon>
        <taxon>Bolidophyceae</taxon>
        <taxon>Parmales</taxon>
        <taxon>Triparmaceae</taxon>
        <taxon>Tetraparma</taxon>
    </lineage>
</organism>
<dbReference type="Gene3D" id="1.20.1270.10">
    <property type="match status" value="1"/>
</dbReference>
<accession>A0ABQ6N7T7</accession>
<evidence type="ECO:0000256" key="1">
    <source>
        <dbReference type="ARBA" id="ARBA00022741"/>
    </source>
</evidence>
<evidence type="ECO:0000256" key="3">
    <source>
        <dbReference type="ARBA" id="ARBA00023186"/>
    </source>
</evidence>
<proteinExistence type="predicted"/>
<evidence type="ECO:0000256" key="5">
    <source>
        <dbReference type="SAM" id="MobiDB-lite"/>
    </source>
</evidence>
<evidence type="ECO:0000313" key="6">
    <source>
        <dbReference type="EMBL" id="GMI42901.1"/>
    </source>
</evidence>
<evidence type="ECO:0000313" key="7">
    <source>
        <dbReference type="Proteomes" id="UP001165060"/>
    </source>
</evidence>
<keyword evidence="2" id="KW-0067">ATP-binding</keyword>
<feature type="non-terminal residue" evidence="6">
    <location>
        <position position="1"/>
    </location>
</feature>
<dbReference type="EMBL" id="BRYB01001099">
    <property type="protein sequence ID" value="GMI42901.1"/>
    <property type="molecule type" value="Genomic_DNA"/>
</dbReference>
<dbReference type="SUPFAM" id="SSF100934">
    <property type="entry name" value="Heat shock protein 70kD (HSP70), C-terminal subdomain"/>
    <property type="match status" value="1"/>
</dbReference>
<keyword evidence="1" id="KW-0547">Nucleotide-binding</keyword>
<evidence type="ECO:0000256" key="4">
    <source>
        <dbReference type="SAM" id="Coils"/>
    </source>
</evidence>
<reference evidence="6 7" key="1">
    <citation type="journal article" date="2023" name="Commun. Biol.">
        <title>Genome analysis of Parmales, the sister group of diatoms, reveals the evolutionary specialization of diatoms from phago-mixotrophs to photoautotrophs.</title>
        <authorList>
            <person name="Ban H."/>
            <person name="Sato S."/>
            <person name="Yoshikawa S."/>
            <person name="Yamada K."/>
            <person name="Nakamura Y."/>
            <person name="Ichinomiya M."/>
            <person name="Sato N."/>
            <person name="Blanc-Mathieu R."/>
            <person name="Endo H."/>
            <person name="Kuwata A."/>
            <person name="Ogata H."/>
        </authorList>
    </citation>
    <scope>NUCLEOTIDE SEQUENCE [LARGE SCALE GENOMIC DNA]</scope>
</reference>
<keyword evidence="7" id="KW-1185">Reference proteome</keyword>
<dbReference type="PANTHER" id="PTHR45639:SF3">
    <property type="entry name" value="HYPOXIA UP-REGULATED PROTEIN 1"/>
    <property type="match status" value="1"/>
</dbReference>
<feature type="region of interest" description="Disordered" evidence="5">
    <location>
        <begin position="223"/>
        <end position="258"/>
    </location>
</feature>
<dbReference type="InterPro" id="IPR029048">
    <property type="entry name" value="HSP70_C_sf"/>
</dbReference>
<keyword evidence="3" id="KW-0143">Chaperone</keyword>
<evidence type="ECO:0000256" key="2">
    <source>
        <dbReference type="ARBA" id="ARBA00022840"/>
    </source>
</evidence>
<sequence>SPPPPPRYITVTKEQKKVHKETLNVVSYYSSPVAPYTPELLEESRAKLAELARADLERQQLEGAKNDVEALSYKIMAQFSEDEEELTKVSTSEQREEVTALAASIEDWLYEDHSLQDYKDKLKELNDPAEAIFFRLAELTLRPQAVTATKETLEKLRALMAKWEEDKPQVTEEERGDVFAKIEKAEKWIEEKVAEQEAKAPHEEVAFTARDCIPQLKPVETLVQRLAKKPKPKPPKEEKAEEEEEEEKKEGGGGEEDL</sequence>
<feature type="coiled-coil region" evidence="4">
    <location>
        <begin position="146"/>
        <end position="173"/>
    </location>
</feature>
<keyword evidence="4" id="KW-0175">Coiled coil</keyword>
<protein>
    <recommendedName>
        <fullName evidence="8">Heat shock protein 70</fullName>
    </recommendedName>
</protein>
<name>A0ABQ6N7T7_9STRA</name>
<comment type="caution">
    <text evidence="6">The sequence shown here is derived from an EMBL/GenBank/DDBJ whole genome shotgun (WGS) entry which is preliminary data.</text>
</comment>
<feature type="compositionally biased region" description="Acidic residues" evidence="5">
    <location>
        <begin position="240"/>
        <end position="258"/>
    </location>
</feature>
<evidence type="ECO:0008006" key="8">
    <source>
        <dbReference type="Google" id="ProtNLM"/>
    </source>
</evidence>
<gene>
    <name evidence="6" type="ORF">TeGR_g3868</name>
</gene>
<feature type="non-terminal residue" evidence="6">
    <location>
        <position position="258"/>
    </location>
</feature>
<dbReference type="Proteomes" id="UP001165060">
    <property type="component" value="Unassembled WGS sequence"/>
</dbReference>
<dbReference type="InterPro" id="IPR013126">
    <property type="entry name" value="Hsp_70_fam"/>
</dbReference>